<accession>A0AAD5PDG4</accession>
<keyword evidence="1" id="KW-0812">Transmembrane</keyword>
<dbReference type="AlphaFoldDB" id="A0AAD5PDG4"/>
<dbReference type="EMBL" id="JAIXMP010000016">
    <property type="protein sequence ID" value="KAI9260693.1"/>
    <property type="molecule type" value="Genomic_DNA"/>
</dbReference>
<reference evidence="2" key="1">
    <citation type="journal article" date="2022" name="IScience">
        <title>Evolution of zygomycete secretomes and the origins of terrestrial fungal ecologies.</title>
        <authorList>
            <person name="Chang Y."/>
            <person name="Wang Y."/>
            <person name="Mondo S."/>
            <person name="Ahrendt S."/>
            <person name="Andreopoulos W."/>
            <person name="Barry K."/>
            <person name="Beard J."/>
            <person name="Benny G.L."/>
            <person name="Blankenship S."/>
            <person name="Bonito G."/>
            <person name="Cuomo C."/>
            <person name="Desiro A."/>
            <person name="Gervers K.A."/>
            <person name="Hundley H."/>
            <person name="Kuo A."/>
            <person name="LaButti K."/>
            <person name="Lang B.F."/>
            <person name="Lipzen A."/>
            <person name="O'Donnell K."/>
            <person name="Pangilinan J."/>
            <person name="Reynolds N."/>
            <person name="Sandor L."/>
            <person name="Smith M.E."/>
            <person name="Tsang A."/>
            <person name="Grigoriev I.V."/>
            <person name="Stajich J.E."/>
            <person name="Spatafora J.W."/>
        </authorList>
    </citation>
    <scope>NUCLEOTIDE SEQUENCE</scope>
    <source>
        <strain evidence="2">RSA 2281</strain>
    </source>
</reference>
<comment type="caution">
    <text evidence="2">The sequence shown here is derived from an EMBL/GenBank/DDBJ whole genome shotgun (WGS) entry which is preliminary data.</text>
</comment>
<feature type="transmembrane region" description="Helical" evidence="1">
    <location>
        <begin position="153"/>
        <end position="171"/>
    </location>
</feature>
<keyword evidence="1" id="KW-1133">Transmembrane helix</keyword>
<reference evidence="2" key="2">
    <citation type="submission" date="2023-02" db="EMBL/GenBank/DDBJ databases">
        <authorList>
            <consortium name="DOE Joint Genome Institute"/>
            <person name="Mondo S.J."/>
            <person name="Chang Y."/>
            <person name="Wang Y."/>
            <person name="Ahrendt S."/>
            <person name="Andreopoulos W."/>
            <person name="Barry K."/>
            <person name="Beard J."/>
            <person name="Benny G.L."/>
            <person name="Blankenship S."/>
            <person name="Bonito G."/>
            <person name="Cuomo C."/>
            <person name="Desiro A."/>
            <person name="Gervers K.A."/>
            <person name="Hundley H."/>
            <person name="Kuo A."/>
            <person name="LaButti K."/>
            <person name="Lang B.F."/>
            <person name="Lipzen A."/>
            <person name="O'Donnell K."/>
            <person name="Pangilinan J."/>
            <person name="Reynolds N."/>
            <person name="Sandor L."/>
            <person name="Smith M.W."/>
            <person name="Tsang A."/>
            <person name="Grigoriev I.V."/>
            <person name="Stajich J.E."/>
            <person name="Spatafora J.W."/>
        </authorList>
    </citation>
    <scope>NUCLEOTIDE SEQUENCE</scope>
    <source>
        <strain evidence="2">RSA 2281</strain>
    </source>
</reference>
<name>A0AAD5PDG4_9FUNG</name>
<organism evidence="2 3">
    <name type="scientific">Phascolomyces articulosus</name>
    <dbReference type="NCBI Taxonomy" id="60185"/>
    <lineage>
        <taxon>Eukaryota</taxon>
        <taxon>Fungi</taxon>
        <taxon>Fungi incertae sedis</taxon>
        <taxon>Mucoromycota</taxon>
        <taxon>Mucoromycotina</taxon>
        <taxon>Mucoromycetes</taxon>
        <taxon>Mucorales</taxon>
        <taxon>Lichtheimiaceae</taxon>
        <taxon>Phascolomyces</taxon>
    </lineage>
</organism>
<evidence type="ECO:0000313" key="2">
    <source>
        <dbReference type="EMBL" id="KAI9260693.1"/>
    </source>
</evidence>
<keyword evidence="3" id="KW-1185">Reference proteome</keyword>
<evidence type="ECO:0000313" key="3">
    <source>
        <dbReference type="Proteomes" id="UP001209540"/>
    </source>
</evidence>
<keyword evidence="1" id="KW-0472">Membrane</keyword>
<gene>
    <name evidence="2" type="ORF">BDA99DRAFT_538286</name>
</gene>
<evidence type="ECO:0000256" key="1">
    <source>
        <dbReference type="SAM" id="Phobius"/>
    </source>
</evidence>
<sequence>MTKQVKVILTRISQSNDYWHDTDELEDDVFLNLNCQTQTNELAKKTEILRISGTHSVIIQGEGMPNKKANIEGPFYCIVSLGSSKVQEQINLSLCKGHFSISIVAYFLKNALGQLVIPTCQLQKAISLVEWFNPATIQVLLMSIRHLKVCRRYSVIMVLLDLLMICLFWELSDLNLRFPFRPAFLDIRFELLDKLSNL</sequence>
<protein>
    <submittedName>
        <fullName evidence="2">Uncharacterized protein</fullName>
    </submittedName>
</protein>
<dbReference type="Proteomes" id="UP001209540">
    <property type="component" value="Unassembled WGS sequence"/>
</dbReference>
<proteinExistence type="predicted"/>